<feature type="transmembrane region" description="Helical" evidence="5">
    <location>
        <begin position="308"/>
        <end position="328"/>
    </location>
</feature>
<keyword evidence="3 5" id="KW-1133">Transmembrane helix</keyword>
<reference evidence="8" key="1">
    <citation type="submission" date="2018-04" db="EMBL/GenBank/DDBJ databases">
        <authorList>
            <person name="Liu S."/>
            <person name="Wang Z."/>
            <person name="Li J."/>
        </authorList>
    </citation>
    <scope>NUCLEOTIDE SEQUENCE [LARGE SCALE GENOMIC DNA]</scope>
    <source>
        <strain evidence="8">S1194</strain>
    </source>
</reference>
<evidence type="ECO:0000256" key="4">
    <source>
        <dbReference type="ARBA" id="ARBA00023136"/>
    </source>
</evidence>
<dbReference type="InterPro" id="IPR020846">
    <property type="entry name" value="MFS_dom"/>
</dbReference>
<accession>A0A2U1SXN2</accession>
<gene>
    <name evidence="7" type="ORF">DF220_12990</name>
</gene>
<dbReference type="SUPFAM" id="SSF103473">
    <property type="entry name" value="MFS general substrate transporter"/>
    <property type="match status" value="1"/>
</dbReference>
<feature type="transmembrane region" description="Helical" evidence="5">
    <location>
        <begin position="130"/>
        <end position="153"/>
    </location>
</feature>
<dbReference type="PANTHER" id="PTHR23523">
    <property type="match status" value="1"/>
</dbReference>
<comment type="caution">
    <text evidence="7">The sequence shown here is derived from an EMBL/GenBank/DDBJ whole genome shotgun (WGS) entry which is preliminary data.</text>
</comment>
<dbReference type="Proteomes" id="UP000244978">
    <property type="component" value="Unassembled WGS sequence"/>
</dbReference>
<dbReference type="InterPro" id="IPR011701">
    <property type="entry name" value="MFS"/>
</dbReference>
<dbReference type="GO" id="GO:0005886">
    <property type="term" value="C:plasma membrane"/>
    <property type="evidence" value="ECO:0007669"/>
    <property type="project" value="UniProtKB-SubCell"/>
</dbReference>
<dbReference type="GO" id="GO:0022857">
    <property type="term" value="F:transmembrane transporter activity"/>
    <property type="evidence" value="ECO:0007669"/>
    <property type="project" value="InterPro"/>
</dbReference>
<evidence type="ECO:0000259" key="6">
    <source>
        <dbReference type="PROSITE" id="PS50850"/>
    </source>
</evidence>
<evidence type="ECO:0000313" key="8">
    <source>
        <dbReference type="Proteomes" id="UP000244978"/>
    </source>
</evidence>
<dbReference type="InterPro" id="IPR052524">
    <property type="entry name" value="MFS_Cyanate_Porter"/>
</dbReference>
<organism evidence="7 8">
    <name type="scientific">Homoserinimonas hongtaonis</name>
    <dbReference type="NCBI Taxonomy" id="2079791"/>
    <lineage>
        <taxon>Bacteria</taxon>
        <taxon>Bacillati</taxon>
        <taxon>Actinomycetota</taxon>
        <taxon>Actinomycetes</taxon>
        <taxon>Micrococcales</taxon>
        <taxon>Microbacteriaceae</taxon>
        <taxon>Homoserinimonas</taxon>
    </lineage>
</organism>
<evidence type="ECO:0000256" key="3">
    <source>
        <dbReference type="ARBA" id="ARBA00022989"/>
    </source>
</evidence>
<evidence type="ECO:0000256" key="2">
    <source>
        <dbReference type="ARBA" id="ARBA00022692"/>
    </source>
</evidence>
<dbReference type="PANTHER" id="PTHR23523:SF2">
    <property type="entry name" value="2-NITROIMIDAZOLE TRANSPORTER"/>
    <property type="match status" value="1"/>
</dbReference>
<dbReference type="Gene3D" id="1.20.1250.20">
    <property type="entry name" value="MFS general substrate transporter like domains"/>
    <property type="match status" value="1"/>
</dbReference>
<evidence type="ECO:0000256" key="5">
    <source>
        <dbReference type="SAM" id="Phobius"/>
    </source>
</evidence>
<feature type="transmembrane region" description="Helical" evidence="5">
    <location>
        <begin position="165"/>
        <end position="184"/>
    </location>
</feature>
<feature type="transmembrane region" description="Helical" evidence="5">
    <location>
        <begin position="48"/>
        <end position="68"/>
    </location>
</feature>
<feature type="transmembrane region" description="Helical" evidence="5">
    <location>
        <begin position="281"/>
        <end position="302"/>
    </location>
</feature>
<dbReference type="AlphaFoldDB" id="A0A2U1SXN2"/>
<name>A0A2U1SXN2_9MICO</name>
<evidence type="ECO:0000313" key="7">
    <source>
        <dbReference type="EMBL" id="PWB96390.1"/>
    </source>
</evidence>
<dbReference type="Pfam" id="PF07690">
    <property type="entry name" value="MFS_1"/>
    <property type="match status" value="1"/>
</dbReference>
<comment type="subcellular location">
    <subcellularLocation>
        <location evidence="1">Cell membrane</location>
        <topology evidence="1">Multi-pass membrane protein</topology>
    </subcellularLocation>
</comment>
<feature type="transmembrane region" description="Helical" evidence="5">
    <location>
        <begin position="370"/>
        <end position="391"/>
    </location>
</feature>
<keyword evidence="2 5" id="KW-0812">Transmembrane</keyword>
<dbReference type="PROSITE" id="PS50850">
    <property type="entry name" value="MFS"/>
    <property type="match status" value="1"/>
</dbReference>
<proteinExistence type="predicted"/>
<feature type="domain" description="Major facilitator superfamily (MFS) profile" evidence="6">
    <location>
        <begin position="6"/>
        <end position="392"/>
    </location>
</feature>
<feature type="transmembrane region" description="Helical" evidence="5">
    <location>
        <begin position="255"/>
        <end position="274"/>
    </location>
</feature>
<evidence type="ECO:0000256" key="1">
    <source>
        <dbReference type="ARBA" id="ARBA00004651"/>
    </source>
</evidence>
<dbReference type="InterPro" id="IPR036259">
    <property type="entry name" value="MFS_trans_sf"/>
</dbReference>
<keyword evidence="8" id="KW-1185">Reference proteome</keyword>
<protein>
    <submittedName>
        <fullName evidence="7">MFS transporter</fullName>
    </submittedName>
</protein>
<keyword evidence="4 5" id="KW-0472">Membrane</keyword>
<feature type="transmembrane region" description="Helical" evidence="5">
    <location>
        <begin position="100"/>
        <end position="118"/>
    </location>
</feature>
<feature type="transmembrane region" description="Helical" evidence="5">
    <location>
        <begin position="75"/>
        <end position="94"/>
    </location>
</feature>
<sequence length="406" mass="42262">MPLWAGRAAALLGILLVAFNVRTAVSSISPIADDIVIDVPITSVEFGFIGALPPIAFAFSALFGAAIARRVGVERLMGVAILAMIVGHLGRASFTSLGMLIAGTMLALAGAGIANVLLPPLVKRYFPDRIGLVTGIYVSVVSVSAAVPSSLAVPVAEAGGWRLSLGVWAVVAAVCLLPWAVILVRQHRERARALRGGGGVEAPAARLKGSLLKSRVAWAIALTFSLSSGHVYAAFAWLPQLLVDTAGVTPAEAGVLLAVYAIMGVPAALVVPALAQRMRNVGILVYAGILSFVLGYLGLLVAPAAVPWLWAVLTGLGALLFPVALTLINTRTRTHEGSVALSGFVQGVGYGVAALGPLLFALFHDVSGGWVLPLFYLIVTAVATVFAGWHLRTPVFLEDELARHER</sequence>
<feature type="transmembrane region" description="Helical" evidence="5">
    <location>
        <begin position="216"/>
        <end position="235"/>
    </location>
</feature>
<dbReference type="EMBL" id="QEEX01000002">
    <property type="protein sequence ID" value="PWB96390.1"/>
    <property type="molecule type" value="Genomic_DNA"/>
</dbReference>
<feature type="transmembrane region" description="Helical" evidence="5">
    <location>
        <begin position="340"/>
        <end position="364"/>
    </location>
</feature>